<evidence type="ECO:0000256" key="3">
    <source>
        <dbReference type="ARBA" id="ARBA00022500"/>
    </source>
</evidence>
<keyword evidence="5 10" id="KW-1133">Transmembrane helix</keyword>
<evidence type="ECO:0000313" key="12">
    <source>
        <dbReference type="EMBL" id="AOR23104.1"/>
    </source>
</evidence>
<dbReference type="SUPFAM" id="SSF58104">
    <property type="entry name" value="Methyl-accepting chemotaxis protein (MCP) signaling domain"/>
    <property type="match status" value="1"/>
</dbReference>
<keyword evidence="6 10" id="KW-0472">Membrane</keyword>
<keyword evidence="3" id="KW-0145">Chemotaxis</keyword>
<dbReference type="CDD" id="cd12913">
    <property type="entry name" value="PDC1_MCP_like"/>
    <property type="match status" value="1"/>
</dbReference>
<dbReference type="KEGG" id="ctae:BGI42_04925"/>
<feature type="transmembrane region" description="Helical" evidence="10">
    <location>
        <begin position="6"/>
        <end position="30"/>
    </location>
</feature>
<reference evidence="13" key="1">
    <citation type="submission" date="2016-09" db="EMBL/GenBank/DDBJ databases">
        <title>Genomics of Clostridium taeniosporum, an organism which forms endospores with ribbon-like appendages.</title>
        <authorList>
            <person name="Walker J.R."/>
        </authorList>
    </citation>
    <scope>NUCLEOTIDE SEQUENCE [LARGE SCALE GENOMIC DNA]</scope>
    <source>
        <strain evidence="13">1/k</strain>
    </source>
</reference>
<keyword evidence="4 10" id="KW-0812">Transmembrane</keyword>
<comment type="subcellular location">
    <subcellularLocation>
        <location evidence="1">Cell membrane</location>
        <topology evidence="1">Multi-pass membrane protein</topology>
    </subcellularLocation>
</comment>
<evidence type="ECO:0000256" key="10">
    <source>
        <dbReference type="SAM" id="Phobius"/>
    </source>
</evidence>
<feature type="domain" description="Methyl-accepting transducer" evidence="11">
    <location>
        <begin position="400"/>
        <end position="650"/>
    </location>
</feature>
<dbReference type="Proteomes" id="UP000094652">
    <property type="component" value="Chromosome"/>
</dbReference>
<evidence type="ECO:0000256" key="9">
    <source>
        <dbReference type="SAM" id="Coils"/>
    </source>
</evidence>
<dbReference type="InterPro" id="IPR033479">
    <property type="entry name" value="dCache_1"/>
</dbReference>
<dbReference type="PROSITE" id="PS50111">
    <property type="entry name" value="CHEMOTAXIS_TRANSDUC_2"/>
    <property type="match status" value="1"/>
</dbReference>
<dbReference type="GO" id="GO:0006935">
    <property type="term" value="P:chemotaxis"/>
    <property type="evidence" value="ECO:0007669"/>
    <property type="project" value="UniProtKB-KW"/>
</dbReference>
<proteinExistence type="predicted"/>
<evidence type="ECO:0000256" key="2">
    <source>
        <dbReference type="ARBA" id="ARBA00022475"/>
    </source>
</evidence>
<protein>
    <submittedName>
        <fullName evidence="12">Chemotaxis protein</fullName>
    </submittedName>
</protein>
<evidence type="ECO:0000256" key="6">
    <source>
        <dbReference type="ARBA" id="ARBA00023136"/>
    </source>
</evidence>
<evidence type="ECO:0000259" key="11">
    <source>
        <dbReference type="PROSITE" id="PS50111"/>
    </source>
</evidence>
<dbReference type="Gene3D" id="3.30.450.20">
    <property type="entry name" value="PAS domain"/>
    <property type="match status" value="1"/>
</dbReference>
<dbReference type="CDD" id="cd11386">
    <property type="entry name" value="MCP_signal"/>
    <property type="match status" value="1"/>
</dbReference>
<dbReference type="EMBL" id="CP017253">
    <property type="protein sequence ID" value="AOR23104.1"/>
    <property type="molecule type" value="Genomic_DNA"/>
</dbReference>
<dbReference type="Gene3D" id="1.10.287.950">
    <property type="entry name" value="Methyl-accepting chemotaxis protein"/>
    <property type="match status" value="1"/>
</dbReference>
<dbReference type="Pfam" id="PF00015">
    <property type="entry name" value="MCPsignal"/>
    <property type="match status" value="1"/>
</dbReference>
<evidence type="ECO:0000256" key="4">
    <source>
        <dbReference type="ARBA" id="ARBA00022692"/>
    </source>
</evidence>
<dbReference type="OrthoDB" id="9804955at2"/>
<evidence type="ECO:0000256" key="8">
    <source>
        <dbReference type="PROSITE-ProRule" id="PRU00284"/>
    </source>
</evidence>
<sequence>MKKISAKIITAILFFCLITSVIITTFNAILSKKTLRVEAENTLMEMSKNNAQNVNEGLISTKNYTENIADLVSTTFNSDVLYADDNYVDNYMNMLNPFVQKLMSNNDKILGVALIINPELTQNMHQLILERKIGEKDITKIDKFKKEEFYSSNPDMKWYYDPVNAKEAVWSDPHTDRSSDSMRIAYTKPIYINNKLIGVIALDLFFDNYKNMINDVTVYNNGHAFLLNKDGNYLVDKNYTENDNIKSTLGNNIDIASKTSGIQYYKKGNKDSIMAYSKLLNGNIMVITADEHDIFMKINNSIRLSTLITFIVCIIISGIALIIGRRISNPIIFITKLVNITSTLDFSDDNKFSKIDKFKDETGIIGKAVLNLRKIIKNTLIDIKSCSDDTSIQSNNLRMITEKLEESVSSINETVLELSKGAEEQAMEAQVGSEKLGELSQKVENIIEITKEFNKHFFKSKDYNDKAVNSIDKLIEKIEVTTEIGNKTNENVNELSNKSLLIGEIVSTIDNISEQTNLLALNAAIEAARAGEAGKGFGVVAEEIRKLSEKTAEATKKIESIINEIRFEIESTKDNINKSTENIFEVNEFMNDSKKSFNDIKVSFEVMTEQTNKLIENINNVDESKETVVNAIQGITAICEESAASTEEVSATIHDQLSSVNHVKDASEDLNKLVEKLETMVSKFKI</sequence>
<dbReference type="RefSeq" id="WP_069679259.1">
    <property type="nucleotide sequence ID" value="NZ_CP017253.2"/>
</dbReference>
<dbReference type="SMART" id="SM00283">
    <property type="entry name" value="MA"/>
    <property type="match status" value="1"/>
</dbReference>
<accession>A0A1D7XIE2</accession>
<evidence type="ECO:0000256" key="5">
    <source>
        <dbReference type="ARBA" id="ARBA00022989"/>
    </source>
</evidence>
<dbReference type="Gene3D" id="6.10.340.10">
    <property type="match status" value="1"/>
</dbReference>
<gene>
    <name evidence="12" type="ORF">BGI42_04925</name>
</gene>
<keyword evidence="2" id="KW-1003">Cell membrane</keyword>
<dbReference type="AlphaFoldDB" id="A0A1D7XIE2"/>
<evidence type="ECO:0000313" key="13">
    <source>
        <dbReference type="Proteomes" id="UP000094652"/>
    </source>
</evidence>
<keyword evidence="13" id="KW-1185">Reference proteome</keyword>
<dbReference type="GO" id="GO:0007165">
    <property type="term" value="P:signal transduction"/>
    <property type="evidence" value="ECO:0007669"/>
    <property type="project" value="UniProtKB-KW"/>
</dbReference>
<keyword evidence="9" id="KW-0175">Coiled coil</keyword>
<dbReference type="PANTHER" id="PTHR32089">
    <property type="entry name" value="METHYL-ACCEPTING CHEMOTAXIS PROTEIN MCPB"/>
    <property type="match status" value="1"/>
</dbReference>
<feature type="coiled-coil region" evidence="9">
    <location>
        <begin position="544"/>
        <end position="582"/>
    </location>
</feature>
<dbReference type="PANTHER" id="PTHR32089:SF112">
    <property type="entry name" value="LYSOZYME-LIKE PROTEIN-RELATED"/>
    <property type="match status" value="1"/>
</dbReference>
<name>A0A1D7XIE2_9CLOT</name>
<evidence type="ECO:0000256" key="7">
    <source>
        <dbReference type="ARBA" id="ARBA00023224"/>
    </source>
</evidence>
<dbReference type="InterPro" id="IPR004089">
    <property type="entry name" value="MCPsignal_dom"/>
</dbReference>
<dbReference type="Pfam" id="PF02743">
    <property type="entry name" value="dCache_1"/>
    <property type="match status" value="1"/>
</dbReference>
<keyword evidence="7 8" id="KW-0807">Transducer</keyword>
<dbReference type="STRING" id="394958.BGI42_04925"/>
<dbReference type="GO" id="GO:0005886">
    <property type="term" value="C:plasma membrane"/>
    <property type="evidence" value="ECO:0007669"/>
    <property type="project" value="UniProtKB-SubCell"/>
</dbReference>
<evidence type="ECO:0000256" key="1">
    <source>
        <dbReference type="ARBA" id="ARBA00004651"/>
    </source>
</evidence>
<feature type="transmembrane region" description="Helical" evidence="10">
    <location>
        <begin position="304"/>
        <end position="324"/>
    </location>
</feature>
<organism evidence="12 13">
    <name type="scientific">Clostridium taeniosporum</name>
    <dbReference type="NCBI Taxonomy" id="394958"/>
    <lineage>
        <taxon>Bacteria</taxon>
        <taxon>Bacillati</taxon>
        <taxon>Bacillota</taxon>
        <taxon>Clostridia</taxon>
        <taxon>Eubacteriales</taxon>
        <taxon>Clostridiaceae</taxon>
        <taxon>Clostridium</taxon>
    </lineage>
</organism>